<dbReference type="InterPro" id="IPR011704">
    <property type="entry name" value="ATPase_dyneun-rel_AAA"/>
</dbReference>
<organism evidence="2 3">
    <name type="scientific">Vibrio splendidus</name>
    <dbReference type="NCBI Taxonomy" id="29497"/>
    <lineage>
        <taxon>Bacteria</taxon>
        <taxon>Pseudomonadati</taxon>
        <taxon>Pseudomonadota</taxon>
        <taxon>Gammaproteobacteria</taxon>
        <taxon>Vibrionales</taxon>
        <taxon>Vibrionaceae</taxon>
        <taxon>Vibrio</taxon>
    </lineage>
</organism>
<dbReference type="Proteomes" id="UP001177935">
    <property type="component" value="Unassembled WGS sequence"/>
</dbReference>
<dbReference type="EMBL" id="JAUYVL010000001">
    <property type="protein sequence ID" value="MDP2499789.1"/>
    <property type="molecule type" value="Genomic_DNA"/>
</dbReference>
<dbReference type="InterPro" id="IPR052934">
    <property type="entry name" value="Methyl-DNA_Rec/Restrict_Enz"/>
</dbReference>
<dbReference type="PANTHER" id="PTHR37291:SF1">
    <property type="entry name" value="TYPE IV METHYL-DIRECTED RESTRICTION ENZYME ECOKMCRB SUBUNIT"/>
    <property type="match status" value="1"/>
</dbReference>
<feature type="domain" description="ATPase dynein-related AAA" evidence="1">
    <location>
        <begin position="335"/>
        <end position="504"/>
    </location>
</feature>
<comment type="caution">
    <text evidence="2">The sequence shown here is derived from an EMBL/GenBank/DDBJ whole genome shotgun (WGS) entry which is preliminary data.</text>
</comment>
<dbReference type="AlphaFoldDB" id="A0AB35MSW7"/>
<dbReference type="GO" id="GO:0016887">
    <property type="term" value="F:ATP hydrolysis activity"/>
    <property type="evidence" value="ECO:0007669"/>
    <property type="project" value="InterPro"/>
</dbReference>
<dbReference type="PANTHER" id="PTHR37291">
    <property type="entry name" value="5-METHYLCYTOSINE-SPECIFIC RESTRICTION ENZYME B"/>
    <property type="match status" value="1"/>
</dbReference>
<evidence type="ECO:0000259" key="1">
    <source>
        <dbReference type="Pfam" id="PF07728"/>
    </source>
</evidence>
<sequence>MLSKINTVGEWYKSESESSWHFDEFSFTEEVKSAFSNLDLDLEIFEHSARIKITNNKNHCYIPSHYFLYALKLQPLVSLLSNYMAVFDQVKSSVKTAVDFHNLINSSSPSNPVLTSLDPYSRDNFLNAFRLKANRLGGKDIINDDKTKGKKYRSQDDFMSSILLKALPVPDASSGVLGDLLYAFSKSPSAYQALMDNYSPAIPYLFRSTSGDELMFRVLSTLGWQGKLDAELTPSSSGFADWGSIDKAFLFRPTSILGHAEYVEEPIHYHLPSHQYVYVKTGLLDTDELRASVSDLISRLWNNMSIQKDDEVFFFKSFLRFDLKAPAFTGASNKIFYGAPGTGKSHHIHNVECDGANKIVTVFHPDTQYSDFVGALKPNMATDENGKPYVAYQFRPGPFTKALIEAKSHPSKHVCLVIEELNRAPAAAVFGELFQLLDREDDGESTYKIDASDPDMLSYINQSLDKVGIANIKQLEIPANLSLLATMNSSDQAVMPLDTAFKRRWRFKFIDIDFSHVDVPNYDFHLSTQSGVYRISWPKFASIINDVLIEAHVAEDRLLGPFFVKKDEIETAESAKETLSSKVFVYLWDDVLRHLGHTKMFSSKYKTFGKLSSEFKKNMAVFNLLIEEKIEKEGRKIEVAEAPENAVE</sequence>
<protein>
    <submittedName>
        <fullName evidence="2">AAA family ATPase</fullName>
    </submittedName>
</protein>
<evidence type="ECO:0000313" key="3">
    <source>
        <dbReference type="Proteomes" id="UP001177935"/>
    </source>
</evidence>
<gene>
    <name evidence="2" type="ORF">Q8W42_03620</name>
</gene>
<dbReference type="InterPro" id="IPR027417">
    <property type="entry name" value="P-loop_NTPase"/>
</dbReference>
<accession>A0AB35MSW7</accession>
<proteinExistence type="predicted"/>
<dbReference type="GO" id="GO:0005524">
    <property type="term" value="F:ATP binding"/>
    <property type="evidence" value="ECO:0007669"/>
    <property type="project" value="InterPro"/>
</dbReference>
<name>A0AB35MSW7_VIBSP</name>
<evidence type="ECO:0000313" key="2">
    <source>
        <dbReference type="EMBL" id="MDP2499789.1"/>
    </source>
</evidence>
<dbReference type="SUPFAM" id="SSF52540">
    <property type="entry name" value="P-loop containing nucleoside triphosphate hydrolases"/>
    <property type="match status" value="1"/>
</dbReference>
<dbReference type="Pfam" id="PF07728">
    <property type="entry name" value="AAA_5"/>
    <property type="match status" value="1"/>
</dbReference>
<dbReference type="RefSeq" id="WP_102561824.1">
    <property type="nucleotide sequence ID" value="NZ_CAWNUI010000081.1"/>
</dbReference>
<dbReference type="Gene3D" id="3.40.50.300">
    <property type="entry name" value="P-loop containing nucleotide triphosphate hydrolases"/>
    <property type="match status" value="1"/>
</dbReference>
<reference evidence="2" key="1">
    <citation type="submission" date="2023-07" db="EMBL/GenBank/DDBJ databases">
        <title>Genome content predicts the carbon catabolic preferences of heterotrophic bacteria.</title>
        <authorList>
            <person name="Gralka M."/>
        </authorList>
    </citation>
    <scope>NUCLEOTIDE SEQUENCE</scope>
    <source>
        <strain evidence="2">6E02</strain>
    </source>
</reference>